<dbReference type="InterPro" id="IPR000683">
    <property type="entry name" value="Gfo/Idh/MocA-like_OxRdtase_N"/>
</dbReference>
<sequence>MPEKKIRTAVIGVGYLGRHHVEQLLRIPEADLVGVYDIKTEVAAEVQRRYNVSA</sequence>
<gene>
    <name evidence="2" type="ORF">S03H2_64030</name>
</gene>
<feature type="domain" description="Gfo/Idh/MocA-like oxidoreductase N-terminal" evidence="1">
    <location>
        <begin position="6"/>
        <end position="53"/>
    </location>
</feature>
<proteinExistence type="predicted"/>
<reference evidence="2" key="1">
    <citation type="journal article" date="2014" name="Front. Microbiol.">
        <title>High frequency of phylogenetically diverse reductive dehalogenase-homologous genes in deep subseafloor sedimentary metagenomes.</title>
        <authorList>
            <person name="Kawai M."/>
            <person name="Futagami T."/>
            <person name="Toyoda A."/>
            <person name="Takaki Y."/>
            <person name="Nishi S."/>
            <person name="Hori S."/>
            <person name="Arai W."/>
            <person name="Tsubouchi T."/>
            <person name="Morono Y."/>
            <person name="Uchiyama I."/>
            <person name="Ito T."/>
            <person name="Fujiyama A."/>
            <person name="Inagaki F."/>
            <person name="Takami H."/>
        </authorList>
    </citation>
    <scope>NUCLEOTIDE SEQUENCE</scope>
    <source>
        <strain evidence="2">Expedition CK06-06</strain>
    </source>
</reference>
<name>X1K3J3_9ZZZZ</name>
<dbReference type="Pfam" id="PF01408">
    <property type="entry name" value="GFO_IDH_MocA"/>
    <property type="match status" value="1"/>
</dbReference>
<feature type="non-terminal residue" evidence="2">
    <location>
        <position position="54"/>
    </location>
</feature>
<accession>X1K3J3</accession>
<comment type="caution">
    <text evidence="2">The sequence shown here is derived from an EMBL/GenBank/DDBJ whole genome shotgun (WGS) entry which is preliminary data.</text>
</comment>
<protein>
    <recommendedName>
        <fullName evidence="1">Gfo/Idh/MocA-like oxidoreductase N-terminal domain-containing protein</fullName>
    </recommendedName>
</protein>
<organism evidence="2">
    <name type="scientific">marine sediment metagenome</name>
    <dbReference type="NCBI Taxonomy" id="412755"/>
    <lineage>
        <taxon>unclassified sequences</taxon>
        <taxon>metagenomes</taxon>
        <taxon>ecological metagenomes</taxon>
    </lineage>
</organism>
<evidence type="ECO:0000313" key="2">
    <source>
        <dbReference type="EMBL" id="GAH76628.1"/>
    </source>
</evidence>
<dbReference type="EMBL" id="BARU01041543">
    <property type="protein sequence ID" value="GAH76628.1"/>
    <property type="molecule type" value="Genomic_DNA"/>
</dbReference>
<dbReference type="InterPro" id="IPR036291">
    <property type="entry name" value="NAD(P)-bd_dom_sf"/>
</dbReference>
<dbReference type="Gene3D" id="3.40.50.720">
    <property type="entry name" value="NAD(P)-binding Rossmann-like Domain"/>
    <property type="match status" value="1"/>
</dbReference>
<dbReference type="SUPFAM" id="SSF51735">
    <property type="entry name" value="NAD(P)-binding Rossmann-fold domains"/>
    <property type="match status" value="1"/>
</dbReference>
<evidence type="ECO:0000259" key="1">
    <source>
        <dbReference type="Pfam" id="PF01408"/>
    </source>
</evidence>
<dbReference type="AlphaFoldDB" id="X1K3J3"/>
<dbReference type="GO" id="GO:0000166">
    <property type="term" value="F:nucleotide binding"/>
    <property type="evidence" value="ECO:0007669"/>
    <property type="project" value="InterPro"/>
</dbReference>